<sequence length="62" mass="7896">MALVSVAKTPRNKHNATYINGSLIFLIVKPINSELLNYFHLFYYYYYYYYYYYDYYHYYYFP</sequence>
<organism evidence="1">
    <name type="scientific">Octopus bimaculoides</name>
    <name type="common">California two-spotted octopus</name>
    <dbReference type="NCBI Taxonomy" id="37653"/>
    <lineage>
        <taxon>Eukaryota</taxon>
        <taxon>Metazoa</taxon>
        <taxon>Spiralia</taxon>
        <taxon>Lophotrochozoa</taxon>
        <taxon>Mollusca</taxon>
        <taxon>Cephalopoda</taxon>
        <taxon>Coleoidea</taxon>
        <taxon>Octopodiformes</taxon>
        <taxon>Octopoda</taxon>
        <taxon>Incirrata</taxon>
        <taxon>Octopodidae</taxon>
        <taxon>Octopus</taxon>
    </lineage>
</organism>
<dbReference type="AlphaFoldDB" id="A0A0L8H2X6"/>
<proteinExistence type="predicted"/>
<accession>A0A0L8H2X6</accession>
<gene>
    <name evidence="1" type="ORF">OCBIM_22023557mg</name>
</gene>
<dbReference type="EMBL" id="KQ419432">
    <property type="protein sequence ID" value="KOF83567.1"/>
    <property type="molecule type" value="Genomic_DNA"/>
</dbReference>
<evidence type="ECO:0000313" key="1">
    <source>
        <dbReference type="EMBL" id="KOF83567.1"/>
    </source>
</evidence>
<reference evidence="1" key="1">
    <citation type="submission" date="2015-07" db="EMBL/GenBank/DDBJ databases">
        <title>MeaNS - Measles Nucleotide Surveillance Program.</title>
        <authorList>
            <person name="Tran T."/>
            <person name="Druce J."/>
        </authorList>
    </citation>
    <scope>NUCLEOTIDE SEQUENCE</scope>
    <source>
        <strain evidence="1">UCB-OBI-ISO-001</strain>
        <tissue evidence="1">Gonad</tissue>
    </source>
</reference>
<protein>
    <submittedName>
        <fullName evidence="1">Uncharacterized protein</fullName>
    </submittedName>
</protein>
<name>A0A0L8H2X6_OCTBM</name>